<feature type="coiled-coil region" evidence="1">
    <location>
        <begin position="267"/>
        <end position="301"/>
    </location>
</feature>
<sequence length="380" mass="41270">MRITGLTLERYGTHEGRVLALGRGLTLVTGPNEAGKSTLLDAVSDLLWGFPRPVRHAYAASPARLAIAAEITLPHGEVAVRRTTRGLFGPGEEPLEAPWGPGGAQARRTWQQSFGLGHEALREGGARLCRGGGELAELVFTARSGRDVRAILAELDEEADRLYKEHRNAQKVELRRALSAYEHADAAAAEQMSRAGDVAALAEEIGRLERRAAALARDRESAGRAGAEAQQRVRAYPAARDVARLRADLAALAASGVVLDATRLAEFDTAQQARDRAEEALAELEDRLRGLRAERAEIHVDDAVTADAEHIHRLDGERQARQAEAERLGTLRAEAADRTRRAEELLERIEPGVEPRAVRRRLETLTVPADRAADLDALAA</sequence>
<protein>
    <submittedName>
        <fullName evidence="3">AAA family ATPase</fullName>
    </submittedName>
</protein>
<dbReference type="PANTHER" id="PTHR41259">
    <property type="entry name" value="DOUBLE-STRAND BREAK REPAIR RAD50 ATPASE, PUTATIVE-RELATED"/>
    <property type="match status" value="1"/>
</dbReference>
<comment type="caution">
    <text evidence="3">The sequence shown here is derived from an EMBL/GenBank/DDBJ whole genome shotgun (WGS) entry which is preliminary data.</text>
</comment>
<reference evidence="4" key="1">
    <citation type="journal article" date="2019" name="Int. J. Syst. Evol. Microbiol.">
        <title>The Global Catalogue of Microorganisms (GCM) 10K type strain sequencing project: providing services to taxonomists for standard genome sequencing and annotation.</title>
        <authorList>
            <consortium name="The Broad Institute Genomics Platform"/>
            <consortium name="The Broad Institute Genome Sequencing Center for Infectious Disease"/>
            <person name="Wu L."/>
            <person name="Ma J."/>
        </authorList>
    </citation>
    <scope>NUCLEOTIDE SEQUENCE [LARGE SCALE GENOMIC DNA]</scope>
    <source>
        <strain evidence="4">CGMCC 4.7397</strain>
    </source>
</reference>
<dbReference type="InterPro" id="IPR038734">
    <property type="entry name" value="YhaN_AAA"/>
</dbReference>
<name>A0ABW1I8M4_9PSEU</name>
<dbReference type="PANTHER" id="PTHR41259:SF1">
    <property type="entry name" value="DOUBLE-STRAND BREAK REPAIR RAD50 ATPASE, PUTATIVE-RELATED"/>
    <property type="match status" value="1"/>
</dbReference>
<proteinExistence type="predicted"/>
<dbReference type="SUPFAM" id="SSF52540">
    <property type="entry name" value="P-loop containing nucleoside triphosphate hydrolases"/>
    <property type="match status" value="1"/>
</dbReference>
<keyword evidence="4" id="KW-1185">Reference proteome</keyword>
<keyword evidence="1" id="KW-0175">Coiled coil</keyword>
<evidence type="ECO:0000256" key="1">
    <source>
        <dbReference type="SAM" id="Coils"/>
    </source>
</evidence>
<feature type="non-terminal residue" evidence="3">
    <location>
        <position position="380"/>
    </location>
</feature>
<gene>
    <name evidence="3" type="ORF">ACFQH9_17195</name>
</gene>
<evidence type="ECO:0000259" key="2">
    <source>
        <dbReference type="Pfam" id="PF13514"/>
    </source>
</evidence>
<dbReference type="Pfam" id="PF13514">
    <property type="entry name" value="AAA_27"/>
    <property type="match status" value="1"/>
</dbReference>
<evidence type="ECO:0000313" key="3">
    <source>
        <dbReference type="EMBL" id="MFC5950011.1"/>
    </source>
</evidence>
<evidence type="ECO:0000313" key="4">
    <source>
        <dbReference type="Proteomes" id="UP001596119"/>
    </source>
</evidence>
<dbReference type="EMBL" id="JBHSQK010000041">
    <property type="protein sequence ID" value="MFC5950011.1"/>
    <property type="molecule type" value="Genomic_DNA"/>
</dbReference>
<dbReference type="Gene3D" id="3.40.50.300">
    <property type="entry name" value="P-loop containing nucleotide triphosphate hydrolases"/>
    <property type="match status" value="1"/>
</dbReference>
<accession>A0ABW1I8M4</accession>
<feature type="domain" description="YhaN AAA" evidence="2">
    <location>
        <begin position="1"/>
        <end position="194"/>
    </location>
</feature>
<dbReference type="InterPro" id="IPR027417">
    <property type="entry name" value="P-loop_NTPase"/>
</dbReference>
<organism evidence="3 4">
    <name type="scientific">Pseudonocardia lutea</name>
    <dbReference type="NCBI Taxonomy" id="2172015"/>
    <lineage>
        <taxon>Bacteria</taxon>
        <taxon>Bacillati</taxon>
        <taxon>Actinomycetota</taxon>
        <taxon>Actinomycetes</taxon>
        <taxon>Pseudonocardiales</taxon>
        <taxon>Pseudonocardiaceae</taxon>
        <taxon>Pseudonocardia</taxon>
    </lineage>
</organism>
<dbReference type="Proteomes" id="UP001596119">
    <property type="component" value="Unassembled WGS sequence"/>
</dbReference>
<dbReference type="RefSeq" id="WP_379567146.1">
    <property type="nucleotide sequence ID" value="NZ_JBHSQK010000041.1"/>
</dbReference>